<dbReference type="KEGG" id="simp:C6571_06655"/>
<accession>A0A2S0MYY6</accession>
<protein>
    <submittedName>
        <fullName evidence="4">Gluconate 5-dehydrogenase</fullName>
        <ecNumber evidence="4">1.1.1.69</ecNumber>
    </submittedName>
</protein>
<sequence>MSMMDLFRLDGQVALVTGGSRGLGLQLAVGLGDAGCRIAIAARKADELAAAESLLRSRGIEAVGVICDLRQPTAIPALVESVIQRLGPIDVLVNNAGTIWSAPAEEHPDEGWYKVMQLNVDAPFFLAREVARRCMIPRGHGKIVNIGSVAGLKGTQAGVHTVAYNTSKAALLNLTRTLACEWGPYGIHVNALCPGLFPTQEEGRSVLGHVREQVRARTPLQRLGGDEDLKGAIIFFASKASSHVTGQVLVVDGGESAQ</sequence>
<dbReference type="SUPFAM" id="SSF51735">
    <property type="entry name" value="NAD(P)-binding Rossmann-fold domains"/>
    <property type="match status" value="1"/>
</dbReference>
<keyword evidence="3 4" id="KW-0560">Oxidoreductase</keyword>
<evidence type="ECO:0000256" key="2">
    <source>
        <dbReference type="ARBA" id="ARBA00022857"/>
    </source>
</evidence>
<dbReference type="EC" id="1.1.1.69" evidence="4"/>
<dbReference type="AlphaFoldDB" id="A0A2S0MYY6"/>
<evidence type="ECO:0000256" key="1">
    <source>
        <dbReference type="ARBA" id="ARBA00006484"/>
    </source>
</evidence>
<comment type="similarity">
    <text evidence="1">Belongs to the short-chain dehydrogenases/reductases (SDR) family.</text>
</comment>
<gene>
    <name evidence="4" type="ORF">C6571_06655</name>
</gene>
<dbReference type="InterPro" id="IPR052178">
    <property type="entry name" value="Sec_Metab_Biosynth_SDR"/>
</dbReference>
<dbReference type="PANTHER" id="PTHR43618:SF8">
    <property type="entry name" value="7ALPHA-HYDROXYSTEROID DEHYDROGENASE"/>
    <property type="match status" value="1"/>
</dbReference>
<dbReference type="InterPro" id="IPR036291">
    <property type="entry name" value="NAD(P)-bd_dom_sf"/>
</dbReference>
<organism evidence="4 5">
    <name type="scientific">Simplicispira suum</name>
    <dbReference type="NCBI Taxonomy" id="2109915"/>
    <lineage>
        <taxon>Bacteria</taxon>
        <taxon>Pseudomonadati</taxon>
        <taxon>Pseudomonadota</taxon>
        <taxon>Betaproteobacteria</taxon>
        <taxon>Burkholderiales</taxon>
        <taxon>Comamonadaceae</taxon>
        <taxon>Simplicispira</taxon>
    </lineage>
</organism>
<name>A0A2S0MYY6_9BURK</name>
<evidence type="ECO:0000313" key="4">
    <source>
        <dbReference type="EMBL" id="AVO41007.1"/>
    </source>
</evidence>
<dbReference type="PANTHER" id="PTHR43618">
    <property type="entry name" value="7-ALPHA-HYDROXYSTEROID DEHYDROGENASE"/>
    <property type="match status" value="1"/>
</dbReference>
<evidence type="ECO:0000256" key="3">
    <source>
        <dbReference type="ARBA" id="ARBA00023002"/>
    </source>
</evidence>
<dbReference type="EMBL" id="CP027669">
    <property type="protein sequence ID" value="AVO41007.1"/>
    <property type="molecule type" value="Genomic_DNA"/>
</dbReference>
<evidence type="ECO:0000313" key="5">
    <source>
        <dbReference type="Proteomes" id="UP000239326"/>
    </source>
</evidence>
<dbReference type="Proteomes" id="UP000239326">
    <property type="component" value="Chromosome"/>
</dbReference>
<dbReference type="Pfam" id="PF13561">
    <property type="entry name" value="adh_short_C2"/>
    <property type="match status" value="1"/>
</dbReference>
<dbReference type="InterPro" id="IPR002347">
    <property type="entry name" value="SDR_fam"/>
</dbReference>
<proteinExistence type="inferred from homology"/>
<dbReference type="PRINTS" id="PR00080">
    <property type="entry name" value="SDRFAMILY"/>
</dbReference>
<keyword evidence="2" id="KW-0521">NADP</keyword>
<dbReference type="OrthoDB" id="9803333at2"/>
<dbReference type="Gene3D" id="3.40.50.720">
    <property type="entry name" value="NAD(P)-binding Rossmann-like Domain"/>
    <property type="match status" value="1"/>
</dbReference>
<dbReference type="FunFam" id="3.40.50.720:FF:000084">
    <property type="entry name" value="Short-chain dehydrogenase reductase"/>
    <property type="match status" value="1"/>
</dbReference>
<keyword evidence="5" id="KW-1185">Reference proteome</keyword>
<dbReference type="RefSeq" id="WP_106445993.1">
    <property type="nucleotide sequence ID" value="NZ_CP027669.1"/>
</dbReference>
<dbReference type="PRINTS" id="PR00081">
    <property type="entry name" value="GDHRDH"/>
</dbReference>
<dbReference type="GO" id="GO:0008874">
    <property type="term" value="F:gluconate 5-dehydrogenase activity"/>
    <property type="evidence" value="ECO:0007669"/>
    <property type="project" value="UniProtKB-EC"/>
</dbReference>
<reference evidence="4 5" key="1">
    <citation type="submission" date="2018-03" db="EMBL/GenBank/DDBJ databases">
        <title>Genome sequencing of Simplicispira sp.</title>
        <authorList>
            <person name="Kim S.-J."/>
            <person name="Heo J."/>
            <person name="Kwon S.-W."/>
        </authorList>
    </citation>
    <scope>NUCLEOTIDE SEQUENCE [LARGE SCALE GENOMIC DNA]</scope>
    <source>
        <strain evidence="4 5">SC1-8</strain>
    </source>
</reference>
<dbReference type="NCBIfam" id="NF006070">
    <property type="entry name" value="PRK08213.1"/>
    <property type="match status" value="1"/>
</dbReference>